<sequence length="84" mass="9867">MTPIWRLFSKISIFGINPRDLFRITFPEIIFLFIVHVTWPRGHGGNLLNYLVYYCLLTETCTKLMFNSPSKLTTRIGIQLEMNN</sequence>
<proteinExistence type="predicted"/>
<organism evidence="2 3">
    <name type="scientific">Jimgerdemannia flammicorona</name>
    <dbReference type="NCBI Taxonomy" id="994334"/>
    <lineage>
        <taxon>Eukaryota</taxon>
        <taxon>Fungi</taxon>
        <taxon>Fungi incertae sedis</taxon>
        <taxon>Mucoromycota</taxon>
        <taxon>Mucoromycotina</taxon>
        <taxon>Endogonomycetes</taxon>
        <taxon>Endogonales</taxon>
        <taxon>Endogonaceae</taxon>
        <taxon>Jimgerdemannia</taxon>
    </lineage>
</organism>
<evidence type="ECO:0000313" key="2">
    <source>
        <dbReference type="EMBL" id="RUS34672.1"/>
    </source>
</evidence>
<name>A0A433QXY3_9FUNG</name>
<evidence type="ECO:0000313" key="3">
    <source>
        <dbReference type="Proteomes" id="UP000274822"/>
    </source>
</evidence>
<keyword evidence="1" id="KW-0472">Membrane</keyword>
<feature type="transmembrane region" description="Helical" evidence="1">
    <location>
        <begin position="21"/>
        <end position="41"/>
    </location>
</feature>
<evidence type="ECO:0000256" key="1">
    <source>
        <dbReference type="SAM" id="Phobius"/>
    </source>
</evidence>
<keyword evidence="3" id="KW-1185">Reference proteome</keyword>
<accession>A0A433QXY3</accession>
<keyword evidence="1" id="KW-0812">Transmembrane</keyword>
<dbReference type="AlphaFoldDB" id="A0A433QXY3"/>
<dbReference type="EMBL" id="RBNJ01000372">
    <property type="protein sequence ID" value="RUS34672.1"/>
    <property type="molecule type" value="Genomic_DNA"/>
</dbReference>
<keyword evidence="1" id="KW-1133">Transmembrane helix</keyword>
<reference evidence="2 3" key="1">
    <citation type="journal article" date="2018" name="New Phytol.">
        <title>Phylogenomics of Endogonaceae and evolution of mycorrhizas within Mucoromycota.</title>
        <authorList>
            <person name="Chang Y."/>
            <person name="Desiro A."/>
            <person name="Na H."/>
            <person name="Sandor L."/>
            <person name="Lipzen A."/>
            <person name="Clum A."/>
            <person name="Barry K."/>
            <person name="Grigoriev I.V."/>
            <person name="Martin F.M."/>
            <person name="Stajich J.E."/>
            <person name="Smith M.E."/>
            <person name="Bonito G."/>
            <person name="Spatafora J.W."/>
        </authorList>
    </citation>
    <scope>NUCLEOTIDE SEQUENCE [LARGE SCALE GENOMIC DNA]</scope>
    <source>
        <strain evidence="2 3">AD002</strain>
    </source>
</reference>
<gene>
    <name evidence="2" type="ORF">BC938DRAFT_479192</name>
</gene>
<protein>
    <submittedName>
        <fullName evidence="2">Uncharacterized protein</fullName>
    </submittedName>
</protein>
<dbReference type="Proteomes" id="UP000274822">
    <property type="component" value="Unassembled WGS sequence"/>
</dbReference>
<comment type="caution">
    <text evidence="2">The sequence shown here is derived from an EMBL/GenBank/DDBJ whole genome shotgun (WGS) entry which is preliminary data.</text>
</comment>